<protein>
    <recommendedName>
        <fullName evidence="3">Head-to-tail adaptor</fullName>
    </recommendedName>
</protein>
<reference evidence="1 2" key="1">
    <citation type="submission" date="2019-11" db="EMBL/GenBank/DDBJ databases">
        <authorList>
            <person name="Ay H."/>
        </authorList>
    </citation>
    <scope>NUCLEOTIDE SEQUENCE [LARGE SCALE GENOMIC DNA]</scope>
    <source>
        <strain evidence="1 2">BG9H</strain>
    </source>
</reference>
<dbReference type="Proteomes" id="UP001197114">
    <property type="component" value="Unassembled WGS sequence"/>
</dbReference>
<organism evidence="1 2">
    <name type="scientific">Streptomyces anatolicus</name>
    <dbReference type="NCBI Taxonomy" id="2675858"/>
    <lineage>
        <taxon>Bacteria</taxon>
        <taxon>Bacillati</taxon>
        <taxon>Actinomycetota</taxon>
        <taxon>Actinomycetes</taxon>
        <taxon>Kitasatosporales</taxon>
        <taxon>Streptomycetaceae</taxon>
        <taxon>Streptomyces</taxon>
    </lineage>
</organism>
<evidence type="ECO:0000313" key="1">
    <source>
        <dbReference type="EMBL" id="MBW5420272.1"/>
    </source>
</evidence>
<evidence type="ECO:0008006" key="3">
    <source>
        <dbReference type="Google" id="ProtNLM"/>
    </source>
</evidence>
<sequence length="135" mass="14125">MGRVYATTAELEAFTGQPAPANVARLLARASRLVSAATKAALYDTDPAGYPTDTDIRAAFRDATCAQVGEWAKRDAAGSDESDDVVSGPWTSVSAGGLSFSRQSAPTATAEDTELVPEALEILAELDLCQVVWST</sequence>
<comment type="caution">
    <text evidence="1">The sequence shown here is derived from an EMBL/GenBank/DDBJ whole genome shotgun (WGS) entry which is preliminary data.</text>
</comment>
<gene>
    <name evidence="1" type="ORF">GKQ77_01635</name>
</gene>
<dbReference type="RefSeq" id="WP_219686774.1">
    <property type="nucleotide sequence ID" value="NZ_WMBF01000006.1"/>
</dbReference>
<accession>A0ABS6YFS8</accession>
<name>A0ABS6YFS8_9ACTN</name>
<evidence type="ECO:0000313" key="2">
    <source>
        <dbReference type="Proteomes" id="UP001197114"/>
    </source>
</evidence>
<keyword evidence="2" id="KW-1185">Reference proteome</keyword>
<proteinExistence type="predicted"/>
<dbReference type="EMBL" id="WMBF01000006">
    <property type="protein sequence ID" value="MBW5420272.1"/>
    <property type="molecule type" value="Genomic_DNA"/>
</dbReference>